<keyword evidence="4" id="KW-1185">Reference proteome</keyword>
<organism evidence="3 4">
    <name type="scientific">Candidatus Enterococcus ferrettii</name>
    <dbReference type="NCBI Taxonomy" id="2815324"/>
    <lineage>
        <taxon>Bacteria</taxon>
        <taxon>Bacillati</taxon>
        <taxon>Bacillota</taxon>
        <taxon>Bacilli</taxon>
        <taxon>Lactobacillales</taxon>
        <taxon>Enterococcaceae</taxon>
        <taxon>Enterococcus</taxon>
    </lineage>
</organism>
<evidence type="ECO:0008006" key="5">
    <source>
        <dbReference type="Google" id="ProtNLM"/>
    </source>
</evidence>
<feature type="signal peptide" evidence="2">
    <location>
        <begin position="1"/>
        <end position="25"/>
    </location>
</feature>
<comment type="caution">
    <text evidence="3">The sequence shown here is derived from an EMBL/GenBank/DDBJ whole genome shotgun (WGS) entry which is preliminary data.</text>
</comment>
<feature type="compositionally biased region" description="Basic and acidic residues" evidence="1">
    <location>
        <begin position="57"/>
        <end position="70"/>
    </location>
</feature>
<reference evidence="3 4" key="1">
    <citation type="submission" date="2024-02" db="EMBL/GenBank/DDBJ databases">
        <title>The Genome Sequence of Enterococcus sp. DIV0159.</title>
        <authorList>
            <person name="Earl A."/>
            <person name="Manson A."/>
            <person name="Gilmore M."/>
            <person name="Sanders J."/>
            <person name="Shea T."/>
            <person name="Howe W."/>
            <person name="Livny J."/>
            <person name="Cuomo C."/>
            <person name="Neafsey D."/>
            <person name="Birren B."/>
        </authorList>
    </citation>
    <scope>NUCLEOTIDE SEQUENCE [LARGE SCALE GENOMIC DNA]</scope>
    <source>
        <strain evidence="3 4">665A</strain>
    </source>
</reference>
<accession>A0ABV0EL25</accession>
<dbReference type="Proteomes" id="UP000664357">
    <property type="component" value="Unassembled WGS sequence"/>
</dbReference>
<evidence type="ECO:0000256" key="1">
    <source>
        <dbReference type="SAM" id="MobiDB-lite"/>
    </source>
</evidence>
<proteinExistence type="predicted"/>
<feature type="chain" id="PRO_5046710230" description="WxL domain-containing protein" evidence="2">
    <location>
        <begin position="26"/>
        <end position="1050"/>
    </location>
</feature>
<dbReference type="RefSeq" id="WP_207704850.1">
    <property type="nucleotide sequence ID" value="NZ_JAFREL020000001.1"/>
</dbReference>
<name>A0ABV0EL25_9ENTE</name>
<feature type="region of interest" description="Disordered" evidence="1">
    <location>
        <begin position="34"/>
        <end position="105"/>
    </location>
</feature>
<protein>
    <recommendedName>
        <fullName evidence="5">WxL domain-containing protein</fullName>
    </recommendedName>
</protein>
<evidence type="ECO:0000313" key="3">
    <source>
        <dbReference type="EMBL" id="MEO1769322.1"/>
    </source>
</evidence>
<keyword evidence="2" id="KW-0732">Signal</keyword>
<evidence type="ECO:0000256" key="2">
    <source>
        <dbReference type="SAM" id="SignalP"/>
    </source>
</evidence>
<dbReference type="EMBL" id="JAFREL020000001">
    <property type="protein sequence ID" value="MEO1769322.1"/>
    <property type="molecule type" value="Genomic_DNA"/>
</dbReference>
<feature type="compositionally biased region" description="Polar residues" evidence="1">
    <location>
        <begin position="45"/>
        <end position="55"/>
    </location>
</feature>
<sequence length="1050" mass="114255">MRKSCTLFLTVLLLLTGVNQSIALAVNTSNEGQVNEGIIEDPETPVQQTSESTIDSTEDHTTAASEEEKVQASIEPDEPEIGTSSKKEEQQEKQPQIRAVEAEATVGSQKELTQALDDGAKKIKVNQSIQLVDSDVNIRDEVVIDWGGYQHNFGINKIFIREGNFDVTFINFKVHGDHNGTSNGSVIQNHALIYGNNEHDFLNRPYNFTGRLIFKGSFDVVNKTASTVARVPEGQVEFQGASGNIDMWPKREGEASWTNPGWIYTIRSKSLIVNNSHLTANSLPKFYGRLNSDNGEEDGLGLTVTGGSTLDFHNESGVSGNWEGQIVESDVNGFQLNLDQGSSLTVTSDIKITEQANAGIIQLKGNNSKINVQNNAQLVINSSFTAGLRIAGQNSSLHVATGGKTTIQQKGDNNQSYNAGIRMAEAGLTITVTDKGSNLSVFKESGSTSAIRFESGDQALNVQNGASLEVTNLGDNQLHSTGEDRGSQAVQFVDTSSWWGSIFNPTSSSFKVDGKSSNIKLHAQGGSVVDASGSMGLNFSASKDTFLDLVGETNAANKGIVSGKWVKVKLDNPMYFDFQNKRKGTKEDSGAFLFQGNQDSTLDIKNSATSFWLKKSAYQGNVEGDPIVSYPRADLSFRDADLRAFVSSSIPIGIAEITGSGAMMNVNRISSNNQEPVVDQLVTPTNADQRIYGHVSVPEGVNSDFRDAWTNEVRLQVQVTYAAANQQPQILEIQTKNALSGYNPWGEEKPAGGFFEAILPDGQFLNEGDVVQVISASRISNGLAVTELNTPKKTVDVIPPEPAKVAVDSLQFYSSTVTGKGSAGNKVALWINDQLHSETLTEITNEGDFEITIPANALSFGDKVDVVEYDTAPEVSDLLDRPVTNTELGNRNPVEQALTYHDKTFEPAPRLLVYGDVELTIPSSISFGSIKRTGITSTTFASYQGELKVTDERKNREGWQLRLKQNAPFVNKENPEISLENVLYYQQAGEQHLIDNNYLEIASGKNSNPSSVELSDRLGDLMLILDYQNQQLGNFTTELNWELADVPTNN</sequence>
<evidence type="ECO:0000313" key="4">
    <source>
        <dbReference type="Proteomes" id="UP000664357"/>
    </source>
</evidence>
<gene>
    <name evidence="3" type="ORF">JZO67_001273</name>
</gene>